<feature type="transmembrane region" description="Helical" evidence="9">
    <location>
        <begin position="279"/>
        <end position="300"/>
    </location>
</feature>
<dbReference type="KEGG" id="tim:GMBLW1_07240"/>
<evidence type="ECO:0000256" key="3">
    <source>
        <dbReference type="ARBA" id="ARBA00022448"/>
    </source>
</evidence>
<evidence type="ECO:0000256" key="9">
    <source>
        <dbReference type="SAM" id="Phobius"/>
    </source>
</evidence>
<keyword evidence="4" id="KW-1003">Cell membrane</keyword>
<dbReference type="InParanoid" id="A0A6C2YP72"/>
<reference evidence="10" key="1">
    <citation type="submission" date="2019-04" db="EMBL/GenBank/DDBJ databases">
        <authorList>
            <consortium name="Science for Life Laboratories"/>
        </authorList>
    </citation>
    <scope>NUCLEOTIDE SEQUENCE</scope>
    <source>
        <strain evidence="10">MBLW1</strain>
    </source>
</reference>
<dbReference type="InterPro" id="IPR002549">
    <property type="entry name" value="AI-2E-like"/>
</dbReference>
<feature type="region of interest" description="Disordered" evidence="8">
    <location>
        <begin position="380"/>
        <end position="407"/>
    </location>
</feature>
<sequence length="407" mass="45164">MINLNLSKATRIGLNLVAVLGAIALLYLGRSILVPLVFAGLLASILWPAATWLNQRFRLPWFISCFSVIFLLILVSVILFLSFSVAIPQMVQDVSMLNDPIQQQITYTRIRSFIQNIFPFPISPDILPVDATQSKFFLSVADALNQKNVTQALLAVTSYSMTWIWQGVLVLFILLFLLLEGSMLAKRVRGIFGTSLETQSQVSLAFQEIIGSVRAYLLWRTFINIILGGLLGLCYHLLGLKHAWTWAILTMVLSYVPYIGTIVAGIPPIIDAFFSASPVTALVILLGYTVVVTIEGYIIVPMVMGRSMDLNATTVMLACLFWDLIWGTPGLFLAMPLMSSLKAVCMQVPEWRPWGKLMGSHDSEDDGLQRRIAELARRLEKEPPDATQIMDQSEAGDARSNSNHLPG</sequence>
<dbReference type="EMBL" id="LR586016">
    <property type="protein sequence ID" value="VIP03236.1"/>
    <property type="molecule type" value="Genomic_DNA"/>
</dbReference>
<organism evidence="10">
    <name type="scientific">Tuwongella immobilis</name>
    <dbReference type="NCBI Taxonomy" id="692036"/>
    <lineage>
        <taxon>Bacteria</taxon>
        <taxon>Pseudomonadati</taxon>
        <taxon>Planctomycetota</taxon>
        <taxon>Planctomycetia</taxon>
        <taxon>Gemmatales</taxon>
        <taxon>Gemmataceae</taxon>
        <taxon>Tuwongella</taxon>
    </lineage>
</organism>
<keyword evidence="7 9" id="KW-0472">Membrane</keyword>
<dbReference type="AlphaFoldDB" id="A0A6C2YP72"/>
<feature type="transmembrane region" description="Helical" evidence="9">
    <location>
        <begin position="35"/>
        <end position="54"/>
    </location>
</feature>
<keyword evidence="3" id="KW-0813">Transport</keyword>
<evidence type="ECO:0000313" key="11">
    <source>
        <dbReference type="Proteomes" id="UP000464378"/>
    </source>
</evidence>
<dbReference type="PANTHER" id="PTHR21716:SF53">
    <property type="entry name" value="PERMEASE PERM-RELATED"/>
    <property type="match status" value="1"/>
</dbReference>
<evidence type="ECO:0000256" key="7">
    <source>
        <dbReference type="ARBA" id="ARBA00023136"/>
    </source>
</evidence>
<evidence type="ECO:0000256" key="5">
    <source>
        <dbReference type="ARBA" id="ARBA00022692"/>
    </source>
</evidence>
<dbReference type="Proteomes" id="UP000464378">
    <property type="component" value="Chromosome"/>
</dbReference>
<feature type="transmembrane region" description="Helical" evidence="9">
    <location>
        <begin position="217"/>
        <end position="238"/>
    </location>
</feature>
<evidence type="ECO:0000256" key="2">
    <source>
        <dbReference type="ARBA" id="ARBA00009773"/>
    </source>
</evidence>
<evidence type="ECO:0000256" key="6">
    <source>
        <dbReference type="ARBA" id="ARBA00022989"/>
    </source>
</evidence>
<name>A0A6C2YP72_9BACT</name>
<proteinExistence type="inferred from homology"/>
<comment type="similarity">
    <text evidence="2">Belongs to the autoinducer-2 exporter (AI-2E) (TC 2.A.86) family.</text>
</comment>
<dbReference type="PANTHER" id="PTHR21716">
    <property type="entry name" value="TRANSMEMBRANE PROTEIN"/>
    <property type="match status" value="1"/>
</dbReference>
<dbReference type="EMBL" id="LR593887">
    <property type="protein sequence ID" value="VTS03795.1"/>
    <property type="molecule type" value="Genomic_DNA"/>
</dbReference>
<feature type="transmembrane region" description="Helical" evidence="9">
    <location>
        <begin position="61"/>
        <end position="87"/>
    </location>
</feature>
<protein>
    <recommendedName>
        <fullName evidence="12">AI-2E family transporter</fullName>
    </recommendedName>
</protein>
<dbReference type="RefSeq" id="WP_162658322.1">
    <property type="nucleotide sequence ID" value="NZ_LR593887.1"/>
</dbReference>
<keyword evidence="11" id="KW-1185">Reference proteome</keyword>
<comment type="subcellular location">
    <subcellularLocation>
        <location evidence="1">Cell membrane</location>
        <topology evidence="1">Multi-pass membrane protein</topology>
    </subcellularLocation>
</comment>
<keyword evidence="6 9" id="KW-1133">Transmembrane helix</keyword>
<evidence type="ECO:0008006" key="12">
    <source>
        <dbReference type="Google" id="ProtNLM"/>
    </source>
</evidence>
<gene>
    <name evidence="10" type="ORF">GMBLW1_07240</name>
</gene>
<feature type="transmembrane region" description="Helical" evidence="9">
    <location>
        <begin position="244"/>
        <end position="267"/>
    </location>
</feature>
<evidence type="ECO:0000256" key="8">
    <source>
        <dbReference type="SAM" id="MobiDB-lite"/>
    </source>
</evidence>
<evidence type="ECO:0000313" key="10">
    <source>
        <dbReference type="EMBL" id="VIP03236.1"/>
    </source>
</evidence>
<feature type="transmembrane region" description="Helical" evidence="9">
    <location>
        <begin position="312"/>
        <end position="334"/>
    </location>
</feature>
<feature type="transmembrane region" description="Helical" evidence="9">
    <location>
        <begin position="163"/>
        <end position="179"/>
    </location>
</feature>
<dbReference type="Pfam" id="PF01594">
    <property type="entry name" value="AI-2E_transport"/>
    <property type="match status" value="1"/>
</dbReference>
<feature type="transmembrane region" description="Helical" evidence="9">
    <location>
        <begin position="12"/>
        <end position="29"/>
    </location>
</feature>
<accession>A0A6C2YP72</accession>
<dbReference type="GO" id="GO:0005886">
    <property type="term" value="C:plasma membrane"/>
    <property type="evidence" value="ECO:0007669"/>
    <property type="project" value="UniProtKB-SubCell"/>
</dbReference>
<evidence type="ECO:0000256" key="4">
    <source>
        <dbReference type="ARBA" id="ARBA00022475"/>
    </source>
</evidence>
<evidence type="ECO:0000256" key="1">
    <source>
        <dbReference type="ARBA" id="ARBA00004651"/>
    </source>
</evidence>
<keyword evidence="5 9" id="KW-0812">Transmembrane</keyword>